<dbReference type="Proteomes" id="UP000095759">
    <property type="component" value="Unassembled WGS sequence"/>
</dbReference>
<dbReference type="OrthoDB" id="4335825at2"/>
<reference evidence="2 3" key="1">
    <citation type="submission" date="2016-08" db="EMBL/GenBank/DDBJ databases">
        <title>Complete genome sequence of Streptomyces agglomeratus strain 6-3-2, a novel anti-MRSA actinomycete isolated from Wuli of Tebit, China.</title>
        <authorList>
            <person name="Chen X."/>
        </authorList>
    </citation>
    <scope>NUCLEOTIDE SEQUENCE [LARGE SCALE GENOMIC DNA]</scope>
    <source>
        <strain evidence="2 3">6-3-2</strain>
    </source>
</reference>
<dbReference type="RefSeq" id="WP_069934902.1">
    <property type="nucleotide sequence ID" value="NZ_MEHJ01000001.1"/>
</dbReference>
<keyword evidence="1" id="KW-0472">Membrane</keyword>
<sequence length="114" mass="11787">MALRTLLGMTPPLPIRMHLMITCLMVTFGTLAGATLGLVASGQRLALVLAGAGGLGAGIWALLSRRQIVGFFQALLRPAREVAPVDGRAEGLADIVLASLSMYQAAMCPLTPSG</sequence>
<organism evidence="2 3">
    <name type="scientific">Streptomyces agglomeratus</name>
    <dbReference type="NCBI Taxonomy" id="285458"/>
    <lineage>
        <taxon>Bacteria</taxon>
        <taxon>Bacillati</taxon>
        <taxon>Actinomycetota</taxon>
        <taxon>Actinomycetes</taxon>
        <taxon>Kitasatosporales</taxon>
        <taxon>Streptomycetaceae</taxon>
        <taxon>Streptomyces</taxon>
    </lineage>
</organism>
<feature type="transmembrane region" description="Helical" evidence="1">
    <location>
        <begin position="21"/>
        <end position="39"/>
    </location>
</feature>
<feature type="transmembrane region" description="Helical" evidence="1">
    <location>
        <begin position="45"/>
        <end position="63"/>
    </location>
</feature>
<protein>
    <submittedName>
        <fullName evidence="2">Uncharacterized protein</fullName>
    </submittedName>
</protein>
<name>A0A1E5P1K4_9ACTN</name>
<comment type="caution">
    <text evidence="2">The sequence shown here is derived from an EMBL/GenBank/DDBJ whole genome shotgun (WGS) entry which is preliminary data.</text>
</comment>
<dbReference type="STRING" id="285458.BGM19_36160"/>
<evidence type="ECO:0000313" key="2">
    <source>
        <dbReference type="EMBL" id="OEJ23254.1"/>
    </source>
</evidence>
<keyword evidence="3" id="KW-1185">Reference proteome</keyword>
<evidence type="ECO:0000313" key="3">
    <source>
        <dbReference type="Proteomes" id="UP000095759"/>
    </source>
</evidence>
<keyword evidence="1" id="KW-1133">Transmembrane helix</keyword>
<dbReference type="AlphaFoldDB" id="A0A1E5P1K4"/>
<accession>A0A1E5P1K4</accession>
<gene>
    <name evidence="2" type="ORF">AS594_00730</name>
</gene>
<evidence type="ECO:0000256" key="1">
    <source>
        <dbReference type="SAM" id="Phobius"/>
    </source>
</evidence>
<dbReference type="EMBL" id="MEHJ01000001">
    <property type="protein sequence ID" value="OEJ23254.1"/>
    <property type="molecule type" value="Genomic_DNA"/>
</dbReference>
<keyword evidence="1" id="KW-0812">Transmembrane</keyword>
<proteinExistence type="predicted"/>